<dbReference type="InterPro" id="IPR032675">
    <property type="entry name" value="LRR_dom_sf"/>
</dbReference>
<dbReference type="Pfam" id="PF12937">
    <property type="entry name" value="F-box-like"/>
    <property type="match status" value="1"/>
</dbReference>
<evidence type="ECO:0000313" key="3">
    <source>
        <dbReference type="EMBL" id="GFP81206.1"/>
    </source>
</evidence>
<feature type="region of interest" description="Disordered" evidence="1">
    <location>
        <begin position="1"/>
        <end position="34"/>
    </location>
</feature>
<keyword evidence="4" id="KW-1185">Reference proteome</keyword>
<reference evidence="3" key="1">
    <citation type="submission" date="2020-07" db="EMBL/GenBank/DDBJ databases">
        <title>Ethylene signaling mediates host invasion by parasitic plants.</title>
        <authorList>
            <person name="Yoshida S."/>
        </authorList>
    </citation>
    <scope>NUCLEOTIDE SEQUENCE</scope>
    <source>
        <strain evidence="3">Okayama</strain>
    </source>
</reference>
<gene>
    <name evidence="3" type="ORF">PHJA_000263900</name>
</gene>
<proteinExistence type="predicted"/>
<dbReference type="InterPro" id="IPR001611">
    <property type="entry name" value="Leu-rich_rpt"/>
</dbReference>
<dbReference type="InterPro" id="IPR001810">
    <property type="entry name" value="F-box_dom"/>
</dbReference>
<feature type="domain" description="F-box" evidence="2">
    <location>
        <begin position="32"/>
        <end position="79"/>
    </location>
</feature>
<evidence type="ECO:0000259" key="2">
    <source>
        <dbReference type="PROSITE" id="PS50181"/>
    </source>
</evidence>
<dbReference type="PANTHER" id="PTHR38926">
    <property type="entry name" value="F-BOX DOMAIN CONTAINING PROTEIN, EXPRESSED"/>
    <property type="match status" value="1"/>
</dbReference>
<dbReference type="Gene3D" id="1.20.1280.50">
    <property type="match status" value="1"/>
</dbReference>
<organism evidence="3 4">
    <name type="scientific">Phtheirospermum japonicum</name>
    <dbReference type="NCBI Taxonomy" id="374723"/>
    <lineage>
        <taxon>Eukaryota</taxon>
        <taxon>Viridiplantae</taxon>
        <taxon>Streptophyta</taxon>
        <taxon>Embryophyta</taxon>
        <taxon>Tracheophyta</taxon>
        <taxon>Spermatophyta</taxon>
        <taxon>Magnoliopsida</taxon>
        <taxon>eudicotyledons</taxon>
        <taxon>Gunneridae</taxon>
        <taxon>Pentapetalae</taxon>
        <taxon>asterids</taxon>
        <taxon>lamiids</taxon>
        <taxon>Lamiales</taxon>
        <taxon>Orobanchaceae</taxon>
        <taxon>Orobanchaceae incertae sedis</taxon>
        <taxon>Phtheirospermum</taxon>
    </lineage>
</organism>
<dbReference type="SMART" id="SM00367">
    <property type="entry name" value="LRR_CC"/>
    <property type="match status" value="3"/>
</dbReference>
<evidence type="ECO:0000313" key="4">
    <source>
        <dbReference type="Proteomes" id="UP000653305"/>
    </source>
</evidence>
<dbReference type="CDD" id="cd22164">
    <property type="entry name" value="F-box_AtSKIP19-like"/>
    <property type="match status" value="1"/>
</dbReference>
<dbReference type="Gene3D" id="3.80.10.10">
    <property type="entry name" value="Ribonuclease Inhibitor"/>
    <property type="match status" value="1"/>
</dbReference>
<evidence type="ECO:0000256" key="1">
    <source>
        <dbReference type="SAM" id="MobiDB-lite"/>
    </source>
</evidence>
<accession>A0A830B342</accession>
<dbReference type="PROSITE" id="PS50181">
    <property type="entry name" value="FBOX"/>
    <property type="match status" value="1"/>
</dbReference>
<dbReference type="Pfam" id="PF13516">
    <property type="entry name" value="LRR_6"/>
    <property type="match status" value="1"/>
</dbReference>
<name>A0A830B342_9LAMI</name>
<feature type="compositionally biased region" description="Basic residues" evidence="1">
    <location>
        <begin position="1"/>
        <end position="16"/>
    </location>
</feature>
<protein>
    <submittedName>
        <fullName evidence="3">F-box protein skip19</fullName>
    </submittedName>
</protein>
<dbReference type="AlphaFoldDB" id="A0A830B342"/>
<sequence length="324" mass="36647">MVGSRVRKKIHSRPKLIRKDSNPTVGSSSSAPPPWIELPTDVTANILQRLGAIEILESAQKVCTTWRTVCKDPAMWRVIDMRNSGDDLEIVNLDILCRRAVDRSLGELIDINIEYFGTDDLLLYISDRSSRLKRLRLACCDRISGKGLTKAVTKFPELEELHRFYRPWIVAGDIETISIHCPLLKSFSLNNRGYRYRAVDDSCALAIAKNMPNLRHIGLFGSGLSDEGVKAILDGCPHLESLDLRRCFMVELLGGLEERCFEQIKDVRCPFDSIADYEWDGEVSDTDVYACFGGFDDYGDDSTVDYDDVILDVDMTGWYFDPDN</sequence>
<dbReference type="InterPro" id="IPR006553">
    <property type="entry name" value="Leu-rich_rpt_Cys-con_subtyp"/>
</dbReference>
<dbReference type="Proteomes" id="UP000653305">
    <property type="component" value="Unassembled WGS sequence"/>
</dbReference>
<dbReference type="OrthoDB" id="1267545at2759"/>
<dbReference type="EMBL" id="BMAC01000027">
    <property type="protein sequence ID" value="GFP81206.1"/>
    <property type="molecule type" value="Genomic_DNA"/>
</dbReference>
<dbReference type="SUPFAM" id="SSF52047">
    <property type="entry name" value="RNI-like"/>
    <property type="match status" value="1"/>
</dbReference>
<comment type="caution">
    <text evidence="3">The sequence shown here is derived from an EMBL/GenBank/DDBJ whole genome shotgun (WGS) entry which is preliminary data.</text>
</comment>
<dbReference type="PANTHER" id="PTHR38926:SF82">
    <property type="entry name" value="F-BOX DOMAIN-CONTAINING PROTEIN"/>
    <property type="match status" value="1"/>
</dbReference>